<dbReference type="Proteomes" id="UP001062776">
    <property type="component" value="Unassembled WGS sequence"/>
</dbReference>
<feature type="compositionally biased region" description="Basic and acidic residues" evidence="1">
    <location>
        <begin position="47"/>
        <end position="61"/>
    </location>
</feature>
<reference evidence="2" key="1">
    <citation type="submission" date="2013-04" db="EMBL/GenBank/DDBJ databases">
        <title>The genome sequencing project of 58 acetic acid bacteria.</title>
        <authorList>
            <person name="Okamoto-Kainuma A."/>
            <person name="Ishikawa M."/>
            <person name="Umino S."/>
            <person name="Koizumi Y."/>
            <person name="Shiwa Y."/>
            <person name="Yoshikawa H."/>
            <person name="Matsutani M."/>
            <person name="Matsushita K."/>
        </authorList>
    </citation>
    <scope>NUCLEOTIDE SEQUENCE</scope>
    <source>
        <strain evidence="2">NRIC 0535</strain>
    </source>
</reference>
<proteinExistence type="predicted"/>
<name>A0ABQ0Q6B4_9PROT</name>
<sequence length="67" mass="7732">MTLVQKVEKRRDARHEQRLPVIFALIPIPRTLPEQTVEHQNNASHRSGWDGDKVIRQDVGGHDIPFP</sequence>
<dbReference type="EMBL" id="BAPV01000061">
    <property type="protein sequence ID" value="GBQ93455.1"/>
    <property type="molecule type" value="Genomic_DNA"/>
</dbReference>
<keyword evidence="3" id="KW-1185">Reference proteome</keyword>
<feature type="region of interest" description="Disordered" evidence="1">
    <location>
        <begin position="36"/>
        <end position="67"/>
    </location>
</feature>
<organism evidence="2 3">
    <name type="scientific">Asaia krungthepensis NRIC 0535</name>
    <dbReference type="NCBI Taxonomy" id="1307925"/>
    <lineage>
        <taxon>Bacteria</taxon>
        <taxon>Pseudomonadati</taxon>
        <taxon>Pseudomonadota</taxon>
        <taxon>Alphaproteobacteria</taxon>
        <taxon>Acetobacterales</taxon>
        <taxon>Acetobacteraceae</taxon>
        <taxon>Asaia</taxon>
    </lineage>
</organism>
<comment type="caution">
    <text evidence="2">The sequence shown here is derived from an EMBL/GenBank/DDBJ whole genome shotgun (WGS) entry which is preliminary data.</text>
</comment>
<evidence type="ECO:0000313" key="2">
    <source>
        <dbReference type="EMBL" id="GBQ93455.1"/>
    </source>
</evidence>
<accession>A0ABQ0Q6B4</accession>
<protein>
    <submittedName>
        <fullName evidence="2">Uncharacterized protein</fullName>
    </submittedName>
</protein>
<evidence type="ECO:0000256" key="1">
    <source>
        <dbReference type="SAM" id="MobiDB-lite"/>
    </source>
</evidence>
<gene>
    <name evidence="2" type="ORF">AA0535_2834</name>
</gene>
<evidence type="ECO:0000313" key="3">
    <source>
        <dbReference type="Proteomes" id="UP001062776"/>
    </source>
</evidence>